<feature type="region of interest" description="Disordered" evidence="2">
    <location>
        <begin position="131"/>
        <end position="164"/>
    </location>
</feature>
<keyword evidence="1" id="KW-0802">TPR repeat</keyword>
<keyword evidence="3" id="KW-1133">Transmembrane helix</keyword>
<dbReference type="AlphaFoldDB" id="A0A1H1ZRA6"/>
<dbReference type="Pfam" id="PF00226">
    <property type="entry name" value="DnaJ"/>
    <property type="match status" value="1"/>
</dbReference>
<keyword evidence="3" id="KW-0812">Transmembrane</keyword>
<feature type="repeat" description="TPR" evidence="1">
    <location>
        <begin position="193"/>
        <end position="226"/>
    </location>
</feature>
<dbReference type="SUPFAM" id="SSF46565">
    <property type="entry name" value="Chaperone J-domain"/>
    <property type="match status" value="1"/>
</dbReference>
<gene>
    <name evidence="5" type="ORF">SAMN05444158_5602</name>
</gene>
<reference evidence="6" key="1">
    <citation type="submission" date="2016-10" db="EMBL/GenBank/DDBJ databases">
        <authorList>
            <person name="Varghese N."/>
            <person name="Submissions S."/>
        </authorList>
    </citation>
    <scope>NUCLEOTIDE SEQUENCE [LARGE SCALE GENOMIC DNA]</scope>
    <source>
        <strain evidence="6">GAS369</strain>
    </source>
</reference>
<dbReference type="Gene3D" id="1.25.40.10">
    <property type="entry name" value="Tetratricopeptide repeat domain"/>
    <property type="match status" value="1"/>
</dbReference>
<name>A0A1H1ZRA6_9BRAD</name>
<feature type="transmembrane region" description="Helical" evidence="3">
    <location>
        <begin position="79"/>
        <end position="100"/>
    </location>
</feature>
<evidence type="ECO:0000256" key="2">
    <source>
        <dbReference type="SAM" id="MobiDB-lite"/>
    </source>
</evidence>
<dbReference type="PRINTS" id="PR00625">
    <property type="entry name" value="JDOMAIN"/>
</dbReference>
<feature type="domain" description="J" evidence="4">
    <location>
        <begin position="3"/>
        <end position="68"/>
    </location>
</feature>
<dbReference type="SUPFAM" id="SSF48452">
    <property type="entry name" value="TPR-like"/>
    <property type="match status" value="1"/>
</dbReference>
<feature type="repeat" description="TPR" evidence="1">
    <location>
        <begin position="227"/>
        <end position="260"/>
    </location>
</feature>
<evidence type="ECO:0000259" key="4">
    <source>
        <dbReference type="PROSITE" id="PS50076"/>
    </source>
</evidence>
<dbReference type="EMBL" id="LT629750">
    <property type="protein sequence ID" value="SDT35932.1"/>
    <property type="molecule type" value="Genomic_DNA"/>
</dbReference>
<organism evidence="5 6">
    <name type="scientific">Bradyrhizobium canariense</name>
    <dbReference type="NCBI Taxonomy" id="255045"/>
    <lineage>
        <taxon>Bacteria</taxon>
        <taxon>Pseudomonadati</taxon>
        <taxon>Pseudomonadota</taxon>
        <taxon>Alphaproteobacteria</taxon>
        <taxon>Hyphomicrobiales</taxon>
        <taxon>Nitrobacteraceae</taxon>
        <taxon>Bradyrhizobium</taxon>
    </lineage>
</organism>
<dbReference type="InterPro" id="IPR036869">
    <property type="entry name" value="J_dom_sf"/>
</dbReference>
<dbReference type="GO" id="GO:0016558">
    <property type="term" value="P:protein import into peroxisome matrix"/>
    <property type="evidence" value="ECO:0007669"/>
    <property type="project" value="TreeGrafter"/>
</dbReference>
<sequence length="278" mass="30146">MRTLYGLLDALPDDDAESLRAAFRKAAKANHPDNNPGDPDAPLRFRRIVRANAILSDERQRATYDRLLAVARREQRLKFAVAGTVFSVVLIGGYLLFGYVSKASLIIPAQVVEVSAREPASVAAAISPQPSGTIGLGRPRNELDDIGAANKPENPEAVKEAAAPSAAAPAENIDSAPAIANVPAERDVGVKDARYYRERGISNYRSGDIYVALVDFDMAIDLNPNFADAYIDRGVIFYRMGDFKRAFADIAQAKRIDDLNRSQTPLAESQQISSSGKN</sequence>
<dbReference type="PANTHER" id="PTHR45006">
    <property type="entry name" value="DNAJ-LIKE PROTEIN 1"/>
    <property type="match status" value="1"/>
</dbReference>
<dbReference type="Proteomes" id="UP000243904">
    <property type="component" value="Chromosome I"/>
</dbReference>
<keyword evidence="3" id="KW-0472">Membrane</keyword>
<dbReference type="PANTHER" id="PTHR45006:SF1">
    <property type="entry name" value="DNAJ-LIKE PROTEIN 1"/>
    <property type="match status" value="1"/>
</dbReference>
<evidence type="ECO:0000313" key="6">
    <source>
        <dbReference type="Proteomes" id="UP000243904"/>
    </source>
</evidence>
<dbReference type="InterPro" id="IPR019734">
    <property type="entry name" value="TPR_rpt"/>
</dbReference>
<dbReference type="PROSITE" id="PS50005">
    <property type="entry name" value="TPR"/>
    <property type="match status" value="2"/>
</dbReference>
<dbReference type="GO" id="GO:0005829">
    <property type="term" value="C:cytosol"/>
    <property type="evidence" value="ECO:0007669"/>
    <property type="project" value="TreeGrafter"/>
</dbReference>
<dbReference type="InterPro" id="IPR001623">
    <property type="entry name" value="DnaJ_domain"/>
</dbReference>
<proteinExistence type="predicted"/>
<evidence type="ECO:0000256" key="1">
    <source>
        <dbReference type="PROSITE-ProRule" id="PRU00339"/>
    </source>
</evidence>
<dbReference type="SMART" id="SM00028">
    <property type="entry name" value="TPR"/>
    <property type="match status" value="2"/>
</dbReference>
<evidence type="ECO:0000256" key="3">
    <source>
        <dbReference type="SAM" id="Phobius"/>
    </source>
</evidence>
<protein>
    <submittedName>
        <fullName evidence="5">DnaJ domain-containing protein</fullName>
    </submittedName>
</protein>
<dbReference type="CDD" id="cd06257">
    <property type="entry name" value="DnaJ"/>
    <property type="match status" value="1"/>
</dbReference>
<dbReference type="PROSITE" id="PS50076">
    <property type="entry name" value="DNAJ_2"/>
    <property type="match status" value="1"/>
</dbReference>
<dbReference type="Gene3D" id="1.10.287.110">
    <property type="entry name" value="DnaJ domain"/>
    <property type="match status" value="1"/>
</dbReference>
<dbReference type="InterPro" id="IPR052814">
    <property type="entry name" value="Peroxisomal_DnaJ"/>
</dbReference>
<dbReference type="SMART" id="SM00271">
    <property type="entry name" value="DnaJ"/>
    <property type="match status" value="1"/>
</dbReference>
<dbReference type="InterPro" id="IPR011990">
    <property type="entry name" value="TPR-like_helical_dom_sf"/>
</dbReference>
<dbReference type="PROSITE" id="PS00636">
    <property type="entry name" value="DNAJ_1"/>
    <property type="match status" value="1"/>
</dbReference>
<dbReference type="RefSeq" id="WP_146689620.1">
    <property type="nucleotide sequence ID" value="NZ_LT629750.1"/>
</dbReference>
<keyword evidence="6" id="KW-1185">Reference proteome</keyword>
<evidence type="ECO:0000313" key="5">
    <source>
        <dbReference type="EMBL" id="SDT35932.1"/>
    </source>
</evidence>
<dbReference type="InterPro" id="IPR018253">
    <property type="entry name" value="DnaJ_domain_CS"/>
</dbReference>
<accession>A0A1H1ZRA6</accession>